<dbReference type="PANTHER" id="PTHR11705">
    <property type="entry name" value="PROTEASE FAMILY M14 CARBOXYPEPTIDASE A,B"/>
    <property type="match status" value="1"/>
</dbReference>
<keyword evidence="6" id="KW-0482">Metalloprotease</keyword>
<dbReference type="SUPFAM" id="SSF53187">
    <property type="entry name" value="Zn-dependent exopeptidases"/>
    <property type="match status" value="1"/>
</dbReference>
<feature type="region of interest" description="Disordered" evidence="8">
    <location>
        <begin position="22"/>
        <end position="42"/>
    </location>
</feature>
<dbReference type="Gene3D" id="2.60.40.4070">
    <property type="match status" value="1"/>
</dbReference>
<dbReference type="Gene3D" id="3.40.630.10">
    <property type="entry name" value="Zn peptidases"/>
    <property type="match status" value="1"/>
</dbReference>
<dbReference type="SUPFAM" id="SSF49464">
    <property type="entry name" value="Carboxypeptidase regulatory domain-like"/>
    <property type="match status" value="1"/>
</dbReference>
<accession>A0A7C6E9V8</accession>
<comment type="cofactor">
    <cofactor evidence="1">
        <name>Zn(2+)</name>
        <dbReference type="ChEBI" id="CHEBI:29105"/>
    </cofactor>
</comment>
<dbReference type="GO" id="GO:0004181">
    <property type="term" value="F:metallocarboxypeptidase activity"/>
    <property type="evidence" value="ECO:0007669"/>
    <property type="project" value="InterPro"/>
</dbReference>
<dbReference type="Pfam" id="PF13620">
    <property type="entry name" value="CarboxypepD_reg"/>
    <property type="match status" value="1"/>
</dbReference>
<dbReference type="SMART" id="SM00631">
    <property type="entry name" value="Zn_pept"/>
    <property type="match status" value="1"/>
</dbReference>
<dbReference type="PANTHER" id="PTHR11705:SF143">
    <property type="entry name" value="SLL0236 PROTEIN"/>
    <property type="match status" value="1"/>
</dbReference>
<feature type="active site" description="Proton donor/acceptor" evidence="7">
    <location>
        <position position="350"/>
    </location>
</feature>
<keyword evidence="5" id="KW-0862">Zinc</keyword>
<dbReference type="InterPro" id="IPR000834">
    <property type="entry name" value="Peptidase_M14"/>
</dbReference>
<evidence type="ECO:0000256" key="3">
    <source>
        <dbReference type="ARBA" id="ARBA00022670"/>
    </source>
</evidence>
<dbReference type="InterPro" id="IPR008969">
    <property type="entry name" value="CarboxyPept-like_regulatory"/>
</dbReference>
<dbReference type="GO" id="GO:0008270">
    <property type="term" value="F:zinc ion binding"/>
    <property type="evidence" value="ECO:0007669"/>
    <property type="project" value="InterPro"/>
</dbReference>
<dbReference type="CDD" id="cd11308">
    <property type="entry name" value="Peptidase_M14NE-CP-C_like"/>
    <property type="match status" value="1"/>
</dbReference>
<evidence type="ECO:0000313" key="10">
    <source>
        <dbReference type="EMBL" id="HHS51774.1"/>
    </source>
</evidence>
<evidence type="ECO:0000256" key="2">
    <source>
        <dbReference type="ARBA" id="ARBA00005988"/>
    </source>
</evidence>
<comment type="caution">
    <text evidence="10">The sequence shown here is derived from an EMBL/GenBank/DDBJ whole genome shotgun (WGS) entry which is preliminary data.</text>
</comment>
<evidence type="ECO:0000256" key="6">
    <source>
        <dbReference type="ARBA" id="ARBA00023049"/>
    </source>
</evidence>
<organism evidence="10">
    <name type="scientific">candidate division WOR-3 bacterium</name>
    <dbReference type="NCBI Taxonomy" id="2052148"/>
    <lineage>
        <taxon>Bacteria</taxon>
        <taxon>Bacteria division WOR-3</taxon>
    </lineage>
</organism>
<evidence type="ECO:0000256" key="4">
    <source>
        <dbReference type="ARBA" id="ARBA00022801"/>
    </source>
</evidence>
<dbReference type="GO" id="GO:0006508">
    <property type="term" value="P:proteolysis"/>
    <property type="evidence" value="ECO:0007669"/>
    <property type="project" value="UniProtKB-KW"/>
</dbReference>
<dbReference type="EMBL" id="DTLI01000068">
    <property type="protein sequence ID" value="HHS51774.1"/>
    <property type="molecule type" value="Genomic_DNA"/>
</dbReference>
<reference evidence="10" key="1">
    <citation type="journal article" date="2020" name="mSystems">
        <title>Genome- and Community-Level Interaction Insights into Carbon Utilization and Element Cycling Functions of Hydrothermarchaeota in Hydrothermal Sediment.</title>
        <authorList>
            <person name="Zhou Z."/>
            <person name="Liu Y."/>
            <person name="Xu W."/>
            <person name="Pan J."/>
            <person name="Luo Z.H."/>
            <person name="Li M."/>
        </authorList>
    </citation>
    <scope>NUCLEOTIDE SEQUENCE [LARGE SCALE GENOMIC DNA]</scope>
    <source>
        <strain evidence="10">SpSt-876</strain>
    </source>
</reference>
<evidence type="ECO:0000256" key="8">
    <source>
        <dbReference type="SAM" id="MobiDB-lite"/>
    </source>
</evidence>
<evidence type="ECO:0000256" key="5">
    <source>
        <dbReference type="ARBA" id="ARBA00022833"/>
    </source>
</evidence>
<dbReference type="Pfam" id="PF00246">
    <property type="entry name" value="Peptidase_M14"/>
    <property type="match status" value="1"/>
</dbReference>
<evidence type="ECO:0000259" key="9">
    <source>
        <dbReference type="PROSITE" id="PS52035"/>
    </source>
</evidence>
<dbReference type="PROSITE" id="PS52035">
    <property type="entry name" value="PEPTIDASE_M14"/>
    <property type="match status" value="1"/>
</dbReference>
<keyword evidence="4" id="KW-0378">Hydrolase</keyword>
<dbReference type="AlphaFoldDB" id="A0A7C6E9V8"/>
<proteinExistence type="inferred from homology"/>
<evidence type="ECO:0000256" key="7">
    <source>
        <dbReference type="PROSITE-ProRule" id="PRU01379"/>
    </source>
</evidence>
<feature type="domain" description="Peptidase M14" evidence="9">
    <location>
        <begin position="119"/>
        <end position="380"/>
    </location>
</feature>
<gene>
    <name evidence="10" type="ORF">ENW73_02755</name>
</gene>
<dbReference type="PRINTS" id="PR00765">
    <property type="entry name" value="CRBOXYPTASEA"/>
</dbReference>
<keyword evidence="3" id="KW-0645">Protease</keyword>
<protein>
    <recommendedName>
        <fullName evidence="9">Peptidase M14 domain-containing protein</fullName>
    </recommendedName>
</protein>
<comment type="similarity">
    <text evidence="2 7">Belongs to the peptidase M14 family.</text>
</comment>
<sequence>MKRFLCLILFATMVIEGRPLNSPRSLNPPKADKNKEFEEQSPSRFGAKVRYDLVKIKITDPERIKTLETMGGLIHEVRDGIAQVEIPFADFAKFKSAGFEIVEVLFPDISSYYALNEQGYHTYEGFRDSLIILAQNYPNIAKVCTLGYSVQNRVVLAIKITQNPQVRSPRPRCLFEGATHGNEKIGAEVSFALARYLILNYGTDPLVTSLVNTRETWVAPLVNPDGYVASTRGNANGIDCNRDYGYMWDEGWGSPSPFSQVETRNFRNFAETHQLTHWCSYHSGTEFISYPWSYTPQRARDWAALDTLARHCSNWTRYPYSQGYQGMYEIHGSSKDFGYGAYGPMTWTCEVSEDYIPPVSAIESICNLNRPAQLYMITKIGHGIRGNVTDSLTGEPIKAMISVTPPEMPVYTDSLGDYHRFVLPGTYSVTAWANGYQAKTIADIVVPPDTYVIVNFALTPDTQLPVAGFKVTMVNDQDNDVITSGTYLSLGLHDNRRYSLGVGGWIVIDMGEEVINGPGYDFTVYENDADPEGYQVYVSDNWLGPFTYVGSDTGTASFDMAWGGVGVMRYVKIVDDGDGSQTNPTAGLDLDAVEATVFNAPALVINTMIIADSLGNRNGRFDPGETVDLILRLCNYGTLPALQVTGRLSENDPYVGILDSVAQFGDILPGSTVTGEPFTLFSSPTTPREHIAEFILHLSDTLGYQDSVRFSITIGEMVATDPIPDGPRTPPLYWAYDNVDTFYSQHPTYEWVEINNIGTRLTLSDDQTVQITLPSSFGPWKFYNQRYTQISICSNGWIAPGYQTATAYSNRRLPDGTSTNPNGMVCPNWDDLLPSNSGTGGVYYYHDGANHRFIIEYDSVPYFGSSMMDKFEVILYDTTLAPEDGNNEILVQYMTANRWNSSTAGIEDPTNTIAICCLFNDTLHRGAAPWSPGKAIKYTTRNPVSIDELVAPSFVLGATDATPNPFRNQTKIAWTVNKPTHIRLNIYDRIGRRVKGLYDKYLTQPGYYSIFWDGKNNNGEKVGYGVYFIQIETDEATKTLKVIYLKMK</sequence>
<name>A0A7C6E9V8_UNCW3</name>
<evidence type="ECO:0000256" key="1">
    <source>
        <dbReference type="ARBA" id="ARBA00001947"/>
    </source>
</evidence>
<dbReference type="GO" id="GO:0005615">
    <property type="term" value="C:extracellular space"/>
    <property type="evidence" value="ECO:0007669"/>
    <property type="project" value="TreeGrafter"/>
</dbReference>
<dbReference type="Gene3D" id="2.60.40.1120">
    <property type="entry name" value="Carboxypeptidase-like, regulatory domain"/>
    <property type="match status" value="1"/>
</dbReference>